<accession>A0ABZ0SFX4</accession>
<sequence length="78" mass="7985">MRHGADGFLRAPRLPILDFTPPADKHKLQPGLGGGLVVVAAIPQIQGGLLDVAVSPFAAQDAVFGVGAAEDTAIEERG</sequence>
<proteinExistence type="predicted"/>
<gene>
    <name evidence="1" type="ORF">Thiowin_04136</name>
</gene>
<protein>
    <submittedName>
        <fullName evidence="1">Uncharacterized protein</fullName>
    </submittedName>
</protein>
<dbReference type="RefSeq" id="WP_328984776.1">
    <property type="nucleotide sequence ID" value="NZ_CP121472.1"/>
</dbReference>
<evidence type="ECO:0000313" key="1">
    <source>
        <dbReference type="EMBL" id="WPL19032.1"/>
    </source>
</evidence>
<dbReference type="Proteomes" id="UP001432180">
    <property type="component" value="Chromosome"/>
</dbReference>
<reference evidence="1 2" key="1">
    <citation type="journal article" date="2023" name="Microorganisms">
        <title>Thiorhodovibrio frisius and Trv. litoralis spp. nov., Two Novel Members from a Clade of Fastidious Purple Sulfur Bacteria That Exhibit Unique Red-Shifted Light-Harvesting Capabilities.</title>
        <authorList>
            <person name="Methner A."/>
            <person name="Kuzyk S.B."/>
            <person name="Petersen J."/>
            <person name="Bauer S."/>
            <person name="Brinkmann H."/>
            <person name="Sichau K."/>
            <person name="Wanner G."/>
            <person name="Wolf J."/>
            <person name="Neumann-Schaal M."/>
            <person name="Henke P."/>
            <person name="Tank M."/>
            <person name="Sproer C."/>
            <person name="Bunk B."/>
            <person name="Overmann J."/>
        </authorList>
    </citation>
    <scope>NUCLEOTIDE SEQUENCE [LARGE SCALE GENOMIC DNA]</scope>
    <source>
        <strain evidence="1 2">DSM 6702</strain>
    </source>
</reference>
<organism evidence="1 2">
    <name type="scientific">Thiorhodovibrio winogradskyi</name>
    <dbReference type="NCBI Taxonomy" id="77007"/>
    <lineage>
        <taxon>Bacteria</taxon>
        <taxon>Pseudomonadati</taxon>
        <taxon>Pseudomonadota</taxon>
        <taxon>Gammaproteobacteria</taxon>
        <taxon>Chromatiales</taxon>
        <taxon>Chromatiaceae</taxon>
        <taxon>Thiorhodovibrio</taxon>
    </lineage>
</organism>
<evidence type="ECO:0000313" key="2">
    <source>
        <dbReference type="Proteomes" id="UP001432180"/>
    </source>
</evidence>
<name>A0ABZ0SFX4_9GAMM</name>
<dbReference type="EMBL" id="CP121472">
    <property type="protein sequence ID" value="WPL19032.1"/>
    <property type="molecule type" value="Genomic_DNA"/>
</dbReference>
<keyword evidence="2" id="KW-1185">Reference proteome</keyword>